<dbReference type="InterPro" id="IPR012337">
    <property type="entry name" value="RNaseH-like_sf"/>
</dbReference>
<evidence type="ECO:0000313" key="2">
    <source>
        <dbReference type="EMBL" id="KAK3275165.1"/>
    </source>
</evidence>
<dbReference type="InterPro" id="IPR036397">
    <property type="entry name" value="RNaseH_sf"/>
</dbReference>
<keyword evidence="3" id="KW-1185">Reference proteome</keyword>
<dbReference type="GO" id="GO:0003676">
    <property type="term" value="F:nucleic acid binding"/>
    <property type="evidence" value="ECO:0007669"/>
    <property type="project" value="InterPro"/>
</dbReference>
<accession>A0AAE0L822</accession>
<dbReference type="EMBL" id="LGRX02007374">
    <property type="protein sequence ID" value="KAK3275165.1"/>
    <property type="molecule type" value="Genomic_DNA"/>
</dbReference>
<reference evidence="2 3" key="1">
    <citation type="journal article" date="2015" name="Genome Biol. Evol.">
        <title>Comparative Genomics of a Bacterivorous Green Alga Reveals Evolutionary Causalities and Consequences of Phago-Mixotrophic Mode of Nutrition.</title>
        <authorList>
            <person name="Burns J.A."/>
            <person name="Paasch A."/>
            <person name="Narechania A."/>
            <person name="Kim E."/>
        </authorList>
    </citation>
    <scope>NUCLEOTIDE SEQUENCE [LARGE SCALE GENOMIC DNA]</scope>
    <source>
        <strain evidence="2 3">PLY_AMNH</strain>
    </source>
</reference>
<comment type="caution">
    <text evidence="2">The sequence shown here is derived from an EMBL/GenBank/DDBJ whole genome shotgun (WGS) entry which is preliminary data.</text>
</comment>
<dbReference type="GO" id="GO:0015074">
    <property type="term" value="P:DNA integration"/>
    <property type="evidence" value="ECO:0007669"/>
    <property type="project" value="InterPro"/>
</dbReference>
<dbReference type="Gene3D" id="3.30.420.10">
    <property type="entry name" value="Ribonuclease H-like superfamily/Ribonuclease H"/>
    <property type="match status" value="1"/>
</dbReference>
<protein>
    <recommendedName>
        <fullName evidence="1">Integrase catalytic domain-containing protein</fullName>
    </recommendedName>
</protein>
<sequence length="363" mass="40996">MLGEGTDAILHTINEPGNWHEVFHVQTEKVHFPPAQLYIVAAAMMKSWLQYDAPTAVRCDNGPAFVGELIQVLRNVFSVKIRLIQSRQAYQNGKIERYHRELFQKAASFQTQFPHLTIHDCLDMACAVLNKSYCRALGCSPWEFRHNNAKPATILSSHIPADHASTSSTDPEAPRPISAADVATISTTIRQEALLHHHQYQNTYDGKGIVRDSHIRVGDLVTVRIPDATRATKTKSKVLGFTKSHPYLCIGLVGKAVRLKDVLHGTPMEKPIPRTQCHIFRRALDSSLVQMEATLVQMKPDIEEAFAQNELRYSLLKEKLANRPDAPVCTSCKKPTDRYYALRMCHPCYSKHAYQRLKSKVHP</sequence>
<evidence type="ECO:0000259" key="1">
    <source>
        <dbReference type="PROSITE" id="PS50994"/>
    </source>
</evidence>
<dbReference type="SUPFAM" id="SSF53098">
    <property type="entry name" value="Ribonuclease H-like"/>
    <property type="match status" value="1"/>
</dbReference>
<dbReference type="Proteomes" id="UP001190700">
    <property type="component" value="Unassembled WGS sequence"/>
</dbReference>
<organism evidence="2 3">
    <name type="scientific">Cymbomonas tetramitiformis</name>
    <dbReference type="NCBI Taxonomy" id="36881"/>
    <lineage>
        <taxon>Eukaryota</taxon>
        <taxon>Viridiplantae</taxon>
        <taxon>Chlorophyta</taxon>
        <taxon>Pyramimonadophyceae</taxon>
        <taxon>Pyramimonadales</taxon>
        <taxon>Pyramimonadaceae</taxon>
        <taxon>Cymbomonas</taxon>
    </lineage>
</organism>
<name>A0AAE0L822_9CHLO</name>
<evidence type="ECO:0000313" key="3">
    <source>
        <dbReference type="Proteomes" id="UP001190700"/>
    </source>
</evidence>
<dbReference type="PROSITE" id="PS50994">
    <property type="entry name" value="INTEGRASE"/>
    <property type="match status" value="1"/>
</dbReference>
<dbReference type="InterPro" id="IPR001584">
    <property type="entry name" value="Integrase_cat-core"/>
</dbReference>
<gene>
    <name evidence="2" type="ORF">CYMTET_16691</name>
</gene>
<dbReference type="AlphaFoldDB" id="A0AAE0L822"/>
<feature type="domain" description="Integrase catalytic" evidence="1">
    <location>
        <begin position="54"/>
        <end position="149"/>
    </location>
</feature>
<proteinExistence type="predicted"/>